<dbReference type="Pfam" id="PF11271">
    <property type="entry name" value="PorA"/>
    <property type="match status" value="1"/>
</dbReference>
<keyword evidence="2" id="KW-1133">Transmembrane helix</keyword>
<feature type="transmembrane region" description="Helical" evidence="2">
    <location>
        <begin position="20"/>
        <end position="42"/>
    </location>
</feature>
<feature type="compositionally biased region" description="Polar residues" evidence="1">
    <location>
        <begin position="337"/>
        <end position="349"/>
    </location>
</feature>
<keyword evidence="2" id="KW-0472">Membrane</keyword>
<keyword evidence="4" id="KW-1185">Reference proteome</keyword>
<proteinExistence type="predicted"/>
<feature type="region of interest" description="Disordered" evidence="1">
    <location>
        <begin position="322"/>
        <end position="349"/>
    </location>
</feature>
<gene>
    <name evidence="3" type="ORF">DPM19_07540</name>
</gene>
<evidence type="ECO:0000313" key="3">
    <source>
        <dbReference type="EMBL" id="RAY15636.1"/>
    </source>
</evidence>
<name>A0A365H9L5_9ACTN</name>
<feature type="transmembrane region" description="Helical" evidence="2">
    <location>
        <begin position="302"/>
        <end position="322"/>
    </location>
</feature>
<feature type="compositionally biased region" description="Basic residues" evidence="1">
    <location>
        <begin position="324"/>
        <end position="335"/>
    </location>
</feature>
<reference evidence="3 4" key="1">
    <citation type="submission" date="2018-06" db="EMBL/GenBank/DDBJ databases">
        <title>Actinomadura craniellae sp. nov. isolated from marine sponge Craniella sp.</title>
        <authorList>
            <person name="Li L."/>
            <person name="Xu Q.H."/>
            <person name="Lin H.W."/>
            <person name="Lu Y.H."/>
        </authorList>
    </citation>
    <scope>NUCLEOTIDE SEQUENCE [LARGE SCALE GENOMIC DNA]</scope>
    <source>
        <strain evidence="3 4">LHW63021</strain>
    </source>
</reference>
<keyword evidence="2" id="KW-0812">Transmembrane</keyword>
<evidence type="ECO:0000256" key="2">
    <source>
        <dbReference type="SAM" id="Phobius"/>
    </source>
</evidence>
<dbReference type="InterPro" id="IPR021424">
    <property type="entry name" value="PorA"/>
</dbReference>
<evidence type="ECO:0000313" key="4">
    <source>
        <dbReference type="Proteomes" id="UP000251891"/>
    </source>
</evidence>
<accession>A0A365H9L5</accession>
<comment type="caution">
    <text evidence="3">The sequence shown here is derived from an EMBL/GenBank/DDBJ whole genome shotgun (WGS) entry which is preliminary data.</text>
</comment>
<dbReference type="AlphaFoldDB" id="A0A365H9L5"/>
<sequence length="349" mass="38504">MPWKPSIYGSPRRLDMRRSIGLVLVGAGGFLLALAPMLRFYVAERVAIAPLNQYQTTRLEDRSATYFDLATFKTVQNATVTAINTLRGDVRAGNERVAVWDSSTEIFDKQRNKRIQIQGYRVAFDRRTSALVNCCGSNVGGDTSVQMSGYALLFPLANVQKRDYTFFDMTTKRPLPMRYDGVDKVQGMTTYRFVQVVPYTRTEGVEYQVPGELLGLGRRSGSHRVDRYAGATVTVWVDPRTGIPVKHWQSILTTVQTPDGKGKLTVAAADLVTVDADQKRNVAYSEDRATQLRLLNSTVPTASVGVGVVMLAGGSIVAALTGRTRTRPGRDRHGRYGSTSDGPRSTIVR</sequence>
<organism evidence="3 4">
    <name type="scientific">Actinomadura craniellae</name>
    <dbReference type="NCBI Taxonomy" id="2231787"/>
    <lineage>
        <taxon>Bacteria</taxon>
        <taxon>Bacillati</taxon>
        <taxon>Actinomycetota</taxon>
        <taxon>Actinomycetes</taxon>
        <taxon>Streptosporangiales</taxon>
        <taxon>Thermomonosporaceae</taxon>
        <taxon>Actinomadura</taxon>
    </lineage>
</organism>
<dbReference type="EMBL" id="QLYX01000003">
    <property type="protein sequence ID" value="RAY15636.1"/>
    <property type="molecule type" value="Genomic_DNA"/>
</dbReference>
<evidence type="ECO:0000256" key="1">
    <source>
        <dbReference type="SAM" id="MobiDB-lite"/>
    </source>
</evidence>
<protein>
    <submittedName>
        <fullName evidence="3">DUF3068 domain-containing protein</fullName>
    </submittedName>
</protein>
<dbReference type="Proteomes" id="UP000251891">
    <property type="component" value="Unassembled WGS sequence"/>
</dbReference>